<evidence type="ECO:0000259" key="2">
    <source>
        <dbReference type="Pfam" id="PF20269"/>
    </source>
</evidence>
<dbReference type="Proteomes" id="UP000619260">
    <property type="component" value="Unassembled WGS sequence"/>
</dbReference>
<evidence type="ECO:0000259" key="1">
    <source>
        <dbReference type="Pfam" id="PF10137"/>
    </source>
</evidence>
<evidence type="ECO:0000259" key="3">
    <source>
        <dbReference type="Pfam" id="PF20270"/>
    </source>
</evidence>
<comment type="caution">
    <text evidence="4">The sequence shown here is derived from an EMBL/GenBank/DDBJ whole genome shotgun (WGS) entry which is preliminary data.</text>
</comment>
<dbReference type="NCBIfam" id="NF038357">
    <property type="entry name" value="BN6_48550_fam"/>
    <property type="match status" value="1"/>
</dbReference>
<dbReference type="Pfam" id="PF20269">
    <property type="entry name" value="CATRA-N"/>
    <property type="match status" value="1"/>
</dbReference>
<dbReference type="InterPro" id="IPR046923">
    <property type="entry name" value="CATRA-C"/>
</dbReference>
<evidence type="ECO:0000313" key="4">
    <source>
        <dbReference type="EMBL" id="GIJ48313.1"/>
    </source>
</evidence>
<proteinExistence type="predicted"/>
<dbReference type="Pfam" id="PF10137">
    <property type="entry name" value="CAP12-PCTIR_TIR"/>
    <property type="match status" value="1"/>
</dbReference>
<dbReference type="Pfam" id="PF20270">
    <property type="entry name" value="CATRA-C"/>
    <property type="match status" value="2"/>
</dbReference>
<feature type="domain" description="CD-NTase-associated protein 12/Pycsar effector protein TIR" evidence="1">
    <location>
        <begin position="308"/>
        <end position="438"/>
    </location>
</feature>
<dbReference type="RefSeq" id="WP_203901806.1">
    <property type="nucleotide sequence ID" value="NZ_BOPF01000020.1"/>
</dbReference>
<gene>
    <name evidence="4" type="ORF">Val02_51990</name>
</gene>
<dbReference type="EMBL" id="BOPF01000020">
    <property type="protein sequence ID" value="GIJ48313.1"/>
    <property type="molecule type" value="Genomic_DNA"/>
</dbReference>
<evidence type="ECO:0008006" key="6">
    <source>
        <dbReference type="Google" id="ProtNLM"/>
    </source>
</evidence>
<name>A0A8J4DSW8_9ACTN</name>
<dbReference type="InterPro" id="IPR019302">
    <property type="entry name" value="CAP12/PCTIR_TIR_dom"/>
</dbReference>
<dbReference type="InterPro" id="IPR046922">
    <property type="entry name" value="CATRA-N"/>
</dbReference>
<sequence length="485" mass="53982">MTAPPITGRELVVHLYAPLDGPHADAAYGELLQIWERCRTNLGTTEAVPGLAIDDRLPPTRRDLPGGKVDTEREIAAQRHPDRPHEVILRRHHDVLNLSVALGGDAPWDSSQRRWEDVLGPWSGALLGEDRVLCGHTEVPVADLGDELPHRDEHVYRWREGAVGPHGITVLEVARLPETRARRTLVALAPPGREDALSALVWSDGDAGIPPLARFLLHAARLRYELRVWEAAEAPAEDRLVLLHRVVEIAGDNLRLALPDDLLGADGPLVEDVRLAAWVTRRLEDDRFRRAHDPHPQKERPVPNPREVFVIHGRDDQARRAVWSLLQAIDLRPRDWEEAVGRTDNLSPFLGDVVAKAFEDIQAAVAILTPDDAVHLHPELHGDHEDEFEKRPSMQARPNVLFELGMALALHPTRTVIIEIGSLRPFADIGGRNVIRFDGTPARSLAAIRKISERLGNAGCAVNESGTDWLDTTRFTGLDAYKRHA</sequence>
<evidence type="ECO:0000313" key="5">
    <source>
        <dbReference type="Proteomes" id="UP000619260"/>
    </source>
</evidence>
<organism evidence="4 5">
    <name type="scientific">Virgisporangium aliadipatigenens</name>
    <dbReference type="NCBI Taxonomy" id="741659"/>
    <lineage>
        <taxon>Bacteria</taxon>
        <taxon>Bacillati</taxon>
        <taxon>Actinomycetota</taxon>
        <taxon>Actinomycetes</taxon>
        <taxon>Micromonosporales</taxon>
        <taxon>Micromonosporaceae</taxon>
        <taxon>Virgisporangium</taxon>
    </lineage>
</organism>
<protein>
    <recommendedName>
        <fullName evidence="6">CD-NTase-associated protein 12/Pycsar effector protein TIR domain-containing protein</fullName>
    </recommendedName>
</protein>
<dbReference type="AlphaFoldDB" id="A0A8J4DSW8"/>
<reference evidence="4" key="1">
    <citation type="submission" date="2021-01" db="EMBL/GenBank/DDBJ databases">
        <title>Whole genome shotgun sequence of Virgisporangium aliadipatigenens NBRC 105644.</title>
        <authorList>
            <person name="Komaki H."/>
            <person name="Tamura T."/>
        </authorList>
    </citation>
    <scope>NUCLEOTIDE SEQUENCE</scope>
    <source>
        <strain evidence="4">NBRC 105644</strain>
    </source>
</reference>
<dbReference type="GO" id="GO:0050135">
    <property type="term" value="F:NADP+ nucleosidase activity"/>
    <property type="evidence" value="ECO:0007669"/>
    <property type="project" value="InterPro"/>
</dbReference>
<accession>A0A8J4DSW8</accession>
<feature type="domain" description="CASPASE and TPR Repeat-Associated C-terminal" evidence="3">
    <location>
        <begin position="237"/>
        <end position="287"/>
    </location>
</feature>
<feature type="domain" description="CASPASE and TPR Repeat-Associated N-terminal" evidence="2">
    <location>
        <begin position="10"/>
        <end position="205"/>
    </location>
</feature>
<keyword evidence="5" id="KW-1185">Reference proteome</keyword>
<feature type="domain" description="CASPASE and TPR Repeat-Associated C-terminal" evidence="3">
    <location>
        <begin position="210"/>
        <end position="234"/>
    </location>
</feature>